<evidence type="ECO:0000313" key="1">
    <source>
        <dbReference type="EMBL" id="GGJ27981.1"/>
    </source>
</evidence>
<keyword evidence="2" id="KW-1185">Reference proteome</keyword>
<comment type="caution">
    <text evidence="1">The sequence shown here is derived from an EMBL/GenBank/DDBJ whole genome shotgun (WGS) entry which is preliminary data.</text>
</comment>
<organism evidence="1 2">
    <name type="scientific">Deinococcus roseus</name>
    <dbReference type="NCBI Taxonomy" id="392414"/>
    <lineage>
        <taxon>Bacteria</taxon>
        <taxon>Thermotogati</taxon>
        <taxon>Deinococcota</taxon>
        <taxon>Deinococci</taxon>
        <taxon>Deinococcales</taxon>
        <taxon>Deinococcaceae</taxon>
        <taxon>Deinococcus</taxon>
    </lineage>
</organism>
<evidence type="ECO:0000313" key="2">
    <source>
        <dbReference type="Proteomes" id="UP000632222"/>
    </source>
</evidence>
<gene>
    <name evidence="1" type="ORF">GCM10008938_12560</name>
</gene>
<protein>
    <submittedName>
        <fullName evidence="1">Uncharacterized protein</fullName>
    </submittedName>
</protein>
<sequence length="67" mass="7770">MKQHQPLNVRWVPGTSNRLIVTHQESEKEVPLQKFEDVCGRQATFPLYLQGKTTLDLPRKQLEQLGI</sequence>
<accession>A0ABQ2CY20</accession>
<dbReference type="RefSeq" id="WP_189001476.1">
    <property type="nucleotide sequence ID" value="NZ_BMOD01000003.1"/>
</dbReference>
<dbReference type="EMBL" id="BMOD01000003">
    <property type="protein sequence ID" value="GGJ27981.1"/>
    <property type="molecule type" value="Genomic_DNA"/>
</dbReference>
<proteinExistence type="predicted"/>
<reference evidence="2" key="1">
    <citation type="journal article" date="2019" name="Int. J. Syst. Evol. Microbiol.">
        <title>The Global Catalogue of Microorganisms (GCM) 10K type strain sequencing project: providing services to taxonomists for standard genome sequencing and annotation.</title>
        <authorList>
            <consortium name="The Broad Institute Genomics Platform"/>
            <consortium name="The Broad Institute Genome Sequencing Center for Infectious Disease"/>
            <person name="Wu L."/>
            <person name="Ma J."/>
        </authorList>
    </citation>
    <scope>NUCLEOTIDE SEQUENCE [LARGE SCALE GENOMIC DNA]</scope>
    <source>
        <strain evidence="2">JCM 14370</strain>
    </source>
</reference>
<name>A0ABQ2CY20_9DEIO</name>
<dbReference type="Proteomes" id="UP000632222">
    <property type="component" value="Unassembled WGS sequence"/>
</dbReference>